<organism evidence="2 3">
    <name type="scientific">Rhizopus microsporus</name>
    <dbReference type="NCBI Taxonomy" id="58291"/>
    <lineage>
        <taxon>Eukaryota</taxon>
        <taxon>Fungi</taxon>
        <taxon>Fungi incertae sedis</taxon>
        <taxon>Mucoromycota</taxon>
        <taxon>Mucoromycotina</taxon>
        <taxon>Mucoromycetes</taxon>
        <taxon>Mucorales</taxon>
        <taxon>Mucorineae</taxon>
        <taxon>Rhizopodaceae</taxon>
        <taxon>Rhizopus</taxon>
    </lineage>
</organism>
<proteinExistence type="predicted"/>
<name>A0A0A1PDM4_RHIZD</name>
<reference evidence="2 3" key="1">
    <citation type="journal article" date="2016" name="Proc. Natl. Acad. Sci. U.S.A.">
        <title>Lipid metabolic changes in an early divergent fungus govern the establishment of a mutualistic symbiosis with endobacteria.</title>
        <authorList>
            <person name="Lastovetsky O.A."/>
            <person name="Gaspar M.L."/>
            <person name="Mondo S.J."/>
            <person name="LaButti K.M."/>
            <person name="Sandor L."/>
            <person name="Grigoriev I.V."/>
            <person name="Henry S.A."/>
            <person name="Pawlowska T.E."/>
        </authorList>
    </citation>
    <scope>NUCLEOTIDE SEQUENCE [LARGE SCALE GENOMIC DNA]</scope>
    <source>
        <strain evidence="2 3">ATCC 11559</strain>
    </source>
</reference>
<gene>
    <name evidence="2" type="ORF">BCV71DRAFT_256051</name>
</gene>
<dbReference type="OMA" id="KRNVQIM"/>
<feature type="compositionally biased region" description="Basic and acidic residues" evidence="1">
    <location>
        <begin position="15"/>
        <end position="27"/>
    </location>
</feature>
<evidence type="ECO:0000256" key="1">
    <source>
        <dbReference type="SAM" id="MobiDB-lite"/>
    </source>
</evidence>
<sequence>MSTKLAKQTLNLLNDTKKTNNDKDTSKKLKLPKINKGIRKVKHEMRYGRHKKTNLLQKEKKRHENPLDQLYQEELSAEERLKRNVQLLQSALKASEVEKSIYRDVIKEAKSKRGKKWSSEVDGSEGDAAYNSD</sequence>
<accession>A0A0A1PDM4</accession>
<dbReference type="AlphaFoldDB" id="A0A0A1PDM4"/>
<dbReference type="EMBL" id="KV921353">
    <property type="protein sequence ID" value="ORE17518.1"/>
    <property type="molecule type" value="Genomic_DNA"/>
</dbReference>
<dbReference type="VEuPathDB" id="FungiDB:BCV72DRAFT_256878"/>
<dbReference type="Proteomes" id="UP000242381">
    <property type="component" value="Unassembled WGS sequence"/>
</dbReference>
<protein>
    <submittedName>
        <fullName evidence="2">Uncharacterized protein</fullName>
    </submittedName>
</protein>
<feature type="region of interest" description="Disordered" evidence="1">
    <location>
        <begin position="111"/>
        <end position="133"/>
    </location>
</feature>
<evidence type="ECO:0000313" key="2">
    <source>
        <dbReference type="EMBL" id="ORE17518.1"/>
    </source>
</evidence>
<evidence type="ECO:0000313" key="3">
    <source>
        <dbReference type="Proteomes" id="UP000242381"/>
    </source>
</evidence>
<feature type="region of interest" description="Disordered" evidence="1">
    <location>
        <begin position="1"/>
        <end position="27"/>
    </location>
</feature>